<name>A0ABV1ZN45_9ENTR</name>
<dbReference type="PANTHER" id="PTHR35191">
    <property type="entry name" value="PROPHAGE SIDE TAIL FIBER PROTEIN HOMOLOG STFQ-RELATED"/>
    <property type="match status" value="1"/>
</dbReference>
<dbReference type="Pfam" id="PF07484">
    <property type="entry name" value="Collar"/>
    <property type="match status" value="1"/>
</dbReference>
<evidence type="ECO:0000259" key="1">
    <source>
        <dbReference type="Pfam" id="PF07484"/>
    </source>
</evidence>
<organism evidence="2 3">
    <name type="scientific">Enterobacter intestinihominis</name>
    <dbReference type="NCBI Taxonomy" id="3133180"/>
    <lineage>
        <taxon>Bacteria</taxon>
        <taxon>Pseudomonadati</taxon>
        <taxon>Pseudomonadota</taxon>
        <taxon>Gammaproteobacteria</taxon>
        <taxon>Enterobacterales</taxon>
        <taxon>Enterobacteriaceae</taxon>
        <taxon>Enterobacter</taxon>
    </lineage>
</organism>
<dbReference type="RefSeq" id="WP_352443330.1">
    <property type="nucleotide sequence ID" value="NZ_JBEBZA010000068.1"/>
</dbReference>
<gene>
    <name evidence="2" type="ORF">ABMC12_24340</name>
</gene>
<protein>
    <submittedName>
        <fullName evidence="2">Tail fiber protein</fullName>
    </submittedName>
</protein>
<feature type="domain" description="Phage tail collar" evidence="1">
    <location>
        <begin position="1"/>
        <end position="35"/>
    </location>
</feature>
<comment type="caution">
    <text evidence="2">The sequence shown here is derived from an EMBL/GenBank/DDBJ whole genome shotgun (WGS) entry which is preliminary data.</text>
</comment>
<dbReference type="PANTHER" id="PTHR35191:SF1">
    <property type="entry name" value="PROPHAGE SIDE TAIL FIBER PROTEIN HOMOLOG STFQ-RELATED"/>
    <property type="match status" value="1"/>
</dbReference>
<reference evidence="3" key="1">
    <citation type="journal article" date="2024" name="Commun. Biol.">
        <title>Bacillamide D produced by Bacillus cereus from the mouse intestinal bacterial collection (miBC) is a potent cytotoxin in vitro.</title>
        <authorList>
            <person name="Hohmann M."/>
            <person name="Brunner V."/>
            <person name="Johannes W."/>
            <person name="Schum D."/>
            <person name="Carroll L.M."/>
            <person name="Liu T."/>
            <person name="Sasaki D."/>
            <person name="Bosch J."/>
            <person name="Clavel T."/>
            <person name="Sieber S.A."/>
            <person name="Zeller G."/>
            <person name="Tschurtschenthaler M."/>
            <person name="Janssen K.P."/>
            <person name="Gulder T.A.M."/>
        </authorList>
    </citation>
    <scope>NUCLEOTIDE SEQUENCE [LARGE SCALE GENOMIC DNA]</scope>
    <source>
        <strain evidence="3">LK_304 Iso 8</strain>
    </source>
</reference>
<dbReference type="Proteomes" id="UP001467192">
    <property type="component" value="Unassembled WGS sequence"/>
</dbReference>
<keyword evidence="3" id="KW-1185">Reference proteome</keyword>
<proteinExistence type="predicted"/>
<dbReference type="Gene3D" id="3.90.1340.10">
    <property type="entry name" value="Phage tail collar domain"/>
    <property type="match status" value="1"/>
</dbReference>
<dbReference type="EMBL" id="JBEBZA010000068">
    <property type="protein sequence ID" value="MES0429379.1"/>
    <property type="molecule type" value="Genomic_DNA"/>
</dbReference>
<feature type="non-terminal residue" evidence="2">
    <location>
        <position position="1"/>
    </location>
</feature>
<evidence type="ECO:0000313" key="2">
    <source>
        <dbReference type="EMBL" id="MES0429379.1"/>
    </source>
</evidence>
<dbReference type="InterPro" id="IPR051934">
    <property type="entry name" value="Phage_Tail_Fiber_Structural"/>
</dbReference>
<dbReference type="InterPro" id="IPR037053">
    <property type="entry name" value="Phage_tail_collar_dom_sf"/>
</dbReference>
<dbReference type="SUPFAM" id="SSF88874">
    <property type="entry name" value="Receptor-binding domain of short tail fibre protein gp12"/>
    <property type="match status" value="1"/>
</dbReference>
<accession>A0ABV1ZN45</accession>
<dbReference type="InterPro" id="IPR011083">
    <property type="entry name" value="Phage_tail_collar_dom"/>
</dbReference>
<sequence>GWLKCNGAAFTASQYPQLALAYPVMRLPDLRGEFLRGWDDGRGVDTGRALLSSQSHAFTDHRHALNLWTGSALSKSDTVAQKYSPQASRGDGGSMDESVNTGGALGFSNLTNEVASSYKTYASNETRPRNIAFNYIVRAA</sequence>
<evidence type="ECO:0000313" key="3">
    <source>
        <dbReference type="Proteomes" id="UP001467192"/>
    </source>
</evidence>